<evidence type="ECO:0000256" key="8">
    <source>
        <dbReference type="ARBA" id="ARBA00049244"/>
    </source>
</evidence>
<accession>A0ABS2NSA6</accession>
<keyword evidence="3 11" id="KW-0808">Transferase</keyword>
<dbReference type="EMBL" id="JAFBEE010000017">
    <property type="protein sequence ID" value="MBM7615791.1"/>
    <property type="molecule type" value="Genomic_DNA"/>
</dbReference>
<dbReference type="PANTHER" id="PTHR34388:SF1">
    <property type="entry name" value="DNA POLYMERASE III SUBUNIT DELTA"/>
    <property type="match status" value="1"/>
</dbReference>
<dbReference type="InterPro" id="IPR005790">
    <property type="entry name" value="DNA_polIII_delta"/>
</dbReference>
<keyword evidence="5" id="KW-0235">DNA replication</keyword>
<evidence type="ECO:0000313" key="11">
    <source>
        <dbReference type="EMBL" id="MBM7615791.1"/>
    </source>
</evidence>
<dbReference type="Pfam" id="PF21694">
    <property type="entry name" value="DNA_pol3_delta_C"/>
    <property type="match status" value="1"/>
</dbReference>
<evidence type="ECO:0000256" key="2">
    <source>
        <dbReference type="ARBA" id="ARBA00017703"/>
    </source>
</evidence>
<dbReference type="InterPro" id="IPR008921">
    <property type="entry name" value="DNA_pol3_clamp-load_cplx_C"/>
</dbReference>
<feature type="domain" description="DNA polymerase III delta N-terminal" evidence="9">
    <location>
        <begin position="19"/>
        <end position="142"/>
    </location>
</feature>
<dbReference type="GO" id="GO:0003887">
    <property type="term" value="F:DNA-directed DNA polymerase activity"/>
    <property type="evidence" value="ECO:0007669"/>
    <property type="project" value="UniProtKB-EC"/>
</dbReference>
<evidence type="ECO:0000259" key="9">
    <source>
        <dbReference type="Pfam" id="PF06144"/>
    </source>
</evidence>
<dbReference type="RefSeq" id="WP_204403393.1">
    <property type="nucleotide sequence ID" value="NZ_JAFBEE010000017.1"/>
</dbReference>
<dbReference type="Proteomes" id="UP001314796">
    <property type="component" value="Unassembled WGS sequence"/>
</dbReference>
<reference evidence="11 12" key="1">
    <citation type="submission" date="2021-01" db="EMBL/GenBank/DDBJ databases">
        <title>Genomic Encyclopedia of Type Strains, Phase IV (KMG-IV): sequencing the most valuable type-strain genomes for metagenomic binning, comparative biology and taxonomic classification.</title>
        <authorList>
            <person name="Goeker M."/>
        </authorList>
    </citation>
    <scope>NUCLEOTIDE SEQUENCE [LARGE SCALE GENOMIC DNA]</scope>
    <source>
        <strain evidence="11 12">DSM 25890</strain>
    </source>
</reference>
<dbReference type="NCBIfam" id="TIGR01128">
    <property type="entry name" value="holA"/>
    <property type="match status" value="1"/>
</dbReference>
<keyword evidence="4 11" id="KW-0548">Nucleotidyltransferase</keyword>
<dbReference type="InterPro" id="IPR048466">
    <property type="entry name" value="DNA_pol3_delta-like_C"/>
</dbReference>
<dbReference type="PANTHER" id="PTHR34388">
    <property type="entry name" value="DNA POLYMERASE III SUBUNIT DELTA"/>
    <property type="match status" value="1"/>
</dbReference>
<sequence>MSYQKILNNIKKNEIANTYLFYGEELYLMEEAVKSLKEYLVSPEFETLNFTAFDGRDTLVEKLVDACETLPFMAEKRLVLVKNFEGFQGKKKALSDAEEQTLIEYLSKIPDTTCLVFYGQASIDSRKKLVKTIGKAGEVINFEKLKENELSQWISKELAKHNKKIQPKELSFLIEHLDYFGRNSTQTLMDLSNEIMKIVYYMGEQEKVEITYIEKVSIFKFQNDIFKMMDAIGQRNVSEALKRMNHLLEEGEVIFRLMVTLSNQVKNILSTKLLLEEGYNSKIIASKIGIHPFVAQKCADQSRHYTTSQLKELLNHFLEMDYMIKSGKINDRLALELLIVEMCRK</sequence>
<evidence type="ECO:0000256" key="5">
    <source>
        <dbReference type="ARBA" id="ARBA00022705"/>
    </source>
</evidence>
<dbReference type="Pfam" id="PF06144">
    <property type="entry name" value="DNA_pol3_delta"/>
    <property type="match status" value="1"/>
</dbReference>
<evidence type="ECO:0000256" key="1">
    <source>
        <dbReference type="ARBA" id="ARBA00012417"/>
    </source>
</evidence>
<feature type="domain" description="DNA polymerase III delta subunit-like C-terminal" evidence="10">
    <location>
        <begin position="222"/>
        <end position="341"/>
    </location>
</feature>
<evidence type="ECO:0000256" key="7">
    <source>
        <dbReference type="ARBA" id="ARBA00034754"/>
    </source>
</evidence>
<dbReference type="SUPFAM" id="SSF48019">
    <property type="entry name" value="post-AAA+ oligomerization domain-like"/>
    <property type="match status" value="1"/>
</dbReference>
<evidence type="ECO:0000313" key="12">
    <source>
        <dbReference type="Proteomes" id="UP001314796"/>
    </source>
</evidence>
<dbReference type="SUPFAM" id="SSF52540">
    <property type="entry name" value="P-loop containing nucleoside triphosphate hydrolases"/>
    <property type="match status" value="1"/>
</dbReference>
<dbReference type="Gene3D" id="1.20.272.10">
    <property type="match status" value="1"/>
</dbReference>
<dbReference type="InterPro" id="IPR027417">
    <property type="entry name" value="P-loop_NTPase"/>
</dbReference>
<dbReference type="InterPro" id="IPR010372">
    <property type="entry name" value="DNA_pol3_delta_N"/>
</dbReference>
<keyword evidence="12" id="KW-1185">Reference proteome</keyword>
<comment type="catalytic activity">
    <reaction evidence="8">
        <text>DNA(n) + a 2'-deoxyribonucleoside 5'-triphosphate = DNA(n+1) + diphosphate</text>
        <dbReference type="Rhea" id="RHEA:22508"/>
        <dbReference type="Rhea" id="RHEA-COMP:17339"/>
        <dbReference type="Rhea" id="RHEA-COMP:17340"/>
        <dbReference type="ChEBI" id="CHEBI:33019"/>
        <dbReference type="ChEBI" id="CHEBI:61560"/>
        <dbReference type="ChEBI" id="CHEBI:173112"/>
        <dbReference type="EC" id="2.7.7.7"/>
    </reaction>
</comment>
<proteinExistence type="inferred from homology"/>
<gene>
    <name evidence="11" type="ORF">JOC73_002365</name>
</gene>
<protein>
    <recommendedName>
        <fullName evidence="2">DNA polymerase III subunit delta</fullName>
        <ecNumber evidence="1">2.7.7.7</ecNumber>
    </recommendedName>
</protein>
<evidence type="ECO:0000256" key="4">
    <source>
        <dbReference type="ARBA" id="ARBA00022695"/>
    </source>
</evidence>
<dbReference type="Gene3D" id="3.40.50.300">
    <property type="entry name" value="P-loop containing nucleotide triphosphate hydrolases"/>
    <property type="match status" value="1"/>
</dbReference>
<name>A0ABS2NSA6_9FIRM</name>
<keyword evidence="6" id="KW-0239">DNA-directed DNA polymerase</keyword>
<dbReference type="EC" id="2.7.7.7" evidence="1"/>
<organism evidence="11 12">
    <name type="scientific">Alkaliphilus hydrothermalis</name>
    <dbReference type="NCBI Taxonomy" id="1482730"/>
    <lineage>
        <taxon>Bacteria</taxon>
        <taxon>Bacillati</taxon>
        <taxon>Bacillota</taxon>
        <taxon>Clostridia</taxon>
        <taxon>Peptostreptococcales</taxon>
        <taxon>Natronincolaceae</taxon>
        <taxon>Alkaliphilus</taxon>
    </lineage>
</organism>
<evidence type="ECO:0000256" key="3">
    <source>
        <dbReference type="ARBA" id="ARBA00022679"/>
    </source>
</evidence>
<comment type="caution">
    <text evidence="11">The sequence shown here is derived from an EMBL/GenBank/DDBJ whole genome shotgun (WGS) entry which is preliminary data.</text>
</comment>
<evidence type="ECO:0000259" key="10">
    <source>
        <dbReference type="Pfam" id="PF21694"/>
    </source>
</evidence>
<comment type="similarity">
    <text evidence="7">Belongs to the DNA polymerase HolA subunit family.</text>
</comment>
<dbReference type="Gene3D" id="1.10.8.60">
    <property type="match status" value="1"/>
</dbReference>
<evidence type="ECO:0000256" key="6">
    <source>
        <dbReference type="ARBA" id="ARBA00022932"/>
    </source>
</evidence>